<dbReference type="EMBL" id="VZRB01000004">
    <property type="protein sequence ID" value="KAB1148686.1"/>
    <property type="molecule type" value="Genomic_DNA"/>
</dbReference>
<protein>
    <submittedName>
        <fullName evidence="3">ANTAR domain-containing protein</fullName>
    </submittedName>
</protein>
<dbReference type="AlphaFoldDB" id="A0A6H9V528"/>
<evidence type="ECO:0000313" key="3">
    <source>
        <dbReference type="EMBL" id="KAB1148686.1"/>
    </source>
</evidence>
<feature type="coiled-coil region" evidence="1">
    <location>
        <begin position="17"/>
        <end position="44"/>
    </location>
</feature>
<name>A0A6H9V528_9ACTN</name>
<dbReference type="SUPFAM" id="SSF52172">
    <property type="entry name" value="CheY-like"/>
    <property type="match status" value="1"/>
</dbReference>
<evidence type="ECO:0000259" key="2">
    <source>
        <dbReference type="PROSITE" id="PS50921"/>
    </source>
</evidence>
<keyword evidence="4" id="KW-1185">Reference proteome</keyword>
<dbReference type="SMART" id="SM01012">
    <property type="entry name" value="ANTAR"/>
    <property type="match status" value="1"/>
</dbReference>
<dbReference type="GO" id="GO:0003723">
    <property type="term" value="F:RNA binding"/>
    <property type="evidence" value="ECO:0007669"/>
    <property type="project" value="InterPro"/>
</dbReference>
<dbReference type="Proteomes" id="UP000442707">
    <property type="component" value="Unassembled WGS sequence"/>
</dbReference>
<dbReference type="InterPro" id="IPR005561">
    <property type="entry name" value="ANTAR"/>
</dbReference>
<keyword evidence="1" id="KW-0175">Coiled coil</keyword>
<dbReference type="PIRSF" id="PIRSF010636">
    <property type="entry name" value="ANTAR_solo"/>
    <property type="match status" value="1"/>
</dbReference>
<dbReference type="InterPro" id="IPR036388">
    <property type="entry name" value="WH-like_DNA-bd_sf"/>
</dbReference>
<dbReference type="InterPro" id="IPR011006">
    <property type="entry name" value="CheY-like_superfamily"/>
</dbReference>
<evidence type="ECO:0000313" key="4">
    <source>
        <dbReference type="Proteomes" id="UP000442707"/>
    </source>
</evidence>
<accession>A0A6H9V528</accession>
<evidence type="ECO:0000256" key="1">
    <source>
        <dbReference type="SAM" id="Coils"/>
    </source>
</evidence>
<dbReference type="RefSeq" id="WP_150945900.1">
    <property type="nucleotide sequence ID" value="NZ_VZRB01000004.1"/>
</dbReference>
<comment type="caution">
    <text evidence="3">The sequence shown here is derived from an EMBL/GenBank/DDBJ whole genome shotgun (WGS) entry which is preliminary data.</text>
</comment>
<dbReference type="Pfam" id="PF03861">
    <property type="entry name" value="ANTAR"/>
    <property type="match status" value="1"/>
</dbReference>
<dbReference type="PROSITE" id="PS50921">
    <property type="entry name" value="ANTAR"/>
    <property type="match status" value="1"/>
</dbReference>
<proteinExistence type="predicted"/>
<dbReference type="InterPro" id="IPR024189">
    <property type="entry name" value="ANTAR_transcrpt_antiterm_reg"/>
</dbReference>
<gene>
    <name evidence="3" type="ORF">F7R91_07785</name>
</gene>
<feature type="domain" description="ANTAR" evidence="2">
    <location>
        <begin position="24"/>
        <end position="85"/>
    </location>
</feature>
<organism evidence="3 4">
    <name type="scientific">Streptomyces luteolifulvus</name>
    <dbReference type="NCBI Taxonomy" id="2615112"/>
    <lineage>
        <taxon>Bacteria</taxon>
        <taxon>Bacillati</taxon>
        <taxon>Actinomycetota</taxon>
        <taxon>Actinomycetes</taxon>
        <taxon>Kitasatosporales</taxon>
        <taxon>Streptomycetaceae</taxon>
        <taxon>Streptomyces</taxon>
    </lineage>
</organism>
<dbReference type="Gene3D" id="1.10.10.10">
    <property type="entry name" value="Winged helix-like DNA-binding domain superfamily/Winged helix DNA-binding domain"/>
    <property type="match status" value="1"/>
</dbReference>
<sequence>MTSPALPRRERNDPPPFDDLKQEVEQLRAENEQLQRAVASHAVVDQAIGALVMMARISPPEGFTVMREVSQHTNTRLSSIAEQIIGHAQGAALPETILAELHAALVRRR</sequence>
<reference evidence="3 4" key="1">
    <citation type="submission" date="2019-09" db="EMBL/GenBank/DDBJ databases">
        <title>Screening of Novel Bioactive Compounds from Soil-Associated.</title>
        <authorList>
            <person name="Zhao S."/>
        </authorList>
    </citation>
    <scope>NUCLEOTIDE SEQUENCE [LARGE SCALE GENOMIC DNA]</scope>
    <source>
        <strain evidence="3 4">HIT-DPA4</strain>
    </source>
</reference>